<feature type="transmembrane region" description="Helical" evidence="2">
    <location>
        <begin position="232"/>
        <end position="254"/>
    </location>
</feature>
<accession>A0A3P8YK82</accession>
<sequence>MTTKTEETAFTIGIQPVDRSATLTSKNQVRSTAPSLSVISELSTKTAASPKKTQAPNQTATIQTRPALSTPLMLQSNSYTDITQNTQIGVGSETTVTADESPLNTSGGTQPSSDPTQYPVTTRRSTSSRPTDRVPTDRSEMPRYAISTATIQPPTTAMTNPTTHMTSHASSEPAKTTTTAAAKVTDSTAVIITRGQSTPMAPITKQTVAFTTAGKRAPPLSPNGTNRGNHGMVVAVLIGGALVLMMVGIAVILVRKQRQRKVQLQNTSWAGPSPFMDGEFQSRMDNDHSSAVHLRGSNRVSFSGFLSQRLSKRMSLLQETDDQIHMDDLPLGLTFGRESVLDDVKPSNGTAAVDKEKTQTEETQPLSSSSTASLSISPGTNATDHTMTLVILLHNDPAVYLVYLA</sequence>
<dbReference type="Ensembl" id="ENSELUT00000039806.3">
    <property type="protein sequence ID" value="ENSELUP00000016526.2"/>
    <property type="gene ID" value="ENSELUG00000016304.3"/>
</dbReference>
<evidence type="ECO:0000256" key="2">
    <source>
        <dbReference type="SAM" id="Phobius"/>
    </source>
</evidence>
<dbReference type="GeneTree" id="ENSGT00990000204401"/>
<dbReference type="InParanoid" id="A0A3P8YK82"/>
<reference evidence="3" key="2">
    <citation type="submission" date="2020-02" db="EMBL/GenBank/DDBJ databases">
        <title>Esox lucius (northern pike) genome, fEsoLuc1, primary haplotype.</title>
        <authorList>
            <person name="Myers G."/>
            <person name="Karagic N."/>
            <person name="Meyer A."/>
            <person name="Pippel M."/>
            <person name="Reichard M."/>
            <person name="Winkler S."/>
            <person name="Tracey A."/>
            <person name="Sims Y."/>
            <person name="Howe K."/>
            <person name="Rhie A."/>
            <person name="Formenti G."/>
            <person name="Durbin R."/>
            <person name="Fedrigo O."/>
            <person name="Jarvis E.D."/>
        </authorList>
    </citation>
    <scope>NUCLEOTIDE SEQUENCE [LARGE SCALE GENOMIC DNA]</scope>
</reference>
<keyword evidence="2" id="KW-0472">Membrane</keyword>
<reference evidence="3" key="3">
    <citation type="submission" date="2025-08" db="UniProtKB">
        <authorList>
            <consortium name="Ensembl"/>
        </authorList>
    </citation>
    <scope>IDENTIFICATION</scope>
</reference>
<feature type="region of interest" description="Disordered" evidence="1">
    <location>
        <begin position="161"/>
        <end position="181"/>
    </location>
</feature>
<dbReference type="OMA" id="DKNQGTT"/>
<feature type="region of interest" description="Disordered" evidence="1">
    <location>
        <begin position="43"/>
        <end position="71"/>
    </location>
</feature>
<reference evidence="3" key="4">
    <citation type="submission" date="2025-09" db="UniProtKB">
        <authorList>
            <consortium name="Ensembl"/>
        </authorList>
    </citation>
    <scope>IDENTIFICATION</scope>
</reference>
<feature type="region of interest" description="Disordered" evidence="1">
    <location>
        <begin position="342"/>
        <end position="379"/>
    </location>
</feature>
<evidence type="ECO:0000313" key="4">
    <source>
        <dbReference type="Proteomes" id="UP000265140"/>
    </source>
</evidence>
<dbReference type="Bgee" id="ENSELUG00000016304">
    <property type="expression patterns" value="Expressed in mesonephros and 12 other cell types or tissues"/>
</dbReference>
<keyword evidence="2" id="KW-0812">Transmembrane</keyword>
<feature type="compositionally biased region" description="Basic and acidic residues" evidence="1">
    <location>
        <begin position="130"/>
        <end position="141"/>
    </location>
</feature>
<dbReference type="Proteomes" id="UP000265140">
    <property type="component" value="Chromosome 1"/>
</dbReference>
<feature type="compositionally biased region" description="Low complexity" evidence="1">
    <location>
        <begin position="367"/>
        <end position="377"/>
    </location>
</feature>
<name>A0A3P8YK82_ESOLU</name>
<proteinExistence type="predicted"/>
<feature type="compositionally biased region" description="Polar residues" evidence="1">
    <location>
        <begin position="96"/>
        <end position="118"/>
    </location>
</feature>
<dbReference type="AlphaFoldDB" id="A0A3P8YK82"/>
<feature type="compositionally biased region" description="Low complexity" evidence="1">
    <location>
        <begin position="119"/>
        <end position="129"/>
    </location>
</feature>
<protein>
    <submittedName>
        <fullName evidence="3">Uncharacterized protein</fullName>
    </submittedName>
</protein>
<organism evidence="3 4">
    <name type="scientific">Esox lucius</name>
    <name type="common">Northern pike</name>
    <dbReference type="NCBI Taxonomy" id="8010"/>
    <lineage>
        <taxon>Eukaryota</taxon>
        <taxon>Metazoa</taxon>
        <taxon>Chordata</taxon>
        <taxon>Craniata</taxon>
        <taxon>Vertebrata</taxon>
        <taxon>Euteleostomi</taxon>
        <taxon>Actinopterygii</taxon>
        <taxon>Neopterygii</taxon>
        <taxon>Teleostei</taxon>
        <taxon>Protacanthopterygii</taxon>
        <taxon>Esociformes</taxon>
        <taxon>Esocidae</taxon>
        <taxon>Esox</taxon>
    </lineage>
</organism>
<keyword evidence="2" id="KW-1133">Transmembrane helix</keyword>
<keyword evidence="4" id="KW-1185">Reference proteome</keyword>
<reference evidence="4" key="1">
    <citation type="journal article" date="2014" name="PLoS ONE">
        <title>The genome and linkage map of the northern pike (Esox lucius): conserved synteny revealed between the salmonid sister group and the Neoteleostei.</title>
        <authorList>
            <person name="Rondeau E.B."/>
            <person name="Minkley D.R."/>
            <person name="Leong J.S."/>
            <person name="Messmer A.M."/>
            <person name="Jantzen J.R."/>
            <person name="von Schalburg K.R."/>
            <person name="Lemon C."/>
            <person name="Bird N.H."/>
            <person name="Koop B.F."/>
        </authorList>
    </citation>
    <scope>NUCLEOTIDE SEQUENCE</scope>
</reference>
<feature type="region of interest" description="Disordered" evidence="1">
    <location>
        <begin position="96"/>
        <end position="141"/>
    </location>
</feature>
<evidence type="ECO:0000256" key="1">
    <source>
        <dbReference type="SAM" id="MobiDB-lite"/>
    </source>
</evidence>
<evidence type="ECO:0000313" key="3">
    <source>
        <dbReference type="Ensembl" id="ENSELUP00000016526.2"/>
    </source>
</evidence>